<keyword evidence="1" id="KW-0472">Membrane</keyword>
<evidence type="ECO:0000313" key="3">
    <source>
        <dbReference type="EMBL" id="SHI17596.1"/>
    </source>
</evidence>
<feature type="transmembrane region" description="Helical" evidence="1">
    <location>
        <begin position="45"/>
        <end position="66"/>
    </location>
</feature>
<gene>
    <name evidence="3" type="ORF">SAMN02745229_01870</name>
</gene>
<feature type="transmembrane region" description="Helical" evidence="1">
    <location>
        <begin position="125"/>
        <end position="145"/>
    </location>
</feature>
<feature type="transmembrane region" description="Helical" evidence="1">
    <location>
        <begin position="73"/>
        <end position="91"/>
    </location>
</feature>
<dbReference type="Proteomes" id="UP000184278">
    <property type="component" value="Unassembled WGS sequence"/>
</dbReference>
<feature type="transmembrane region" description="Helical" evidence="1">
    <location>
        <begin position="12"/>
        <end position="33"/>
    </location>
</feature>
<feature type="transmembrane region" description="Helical" evidence="1">
    <location>
        <begin position="180"/>
        <end position="200"/>
    </location>
</feature>
<dbReference type="InterPro" id="IPR012429">
    <property type="entry name" value="HGSNAT_cat"/>
</dbReference>
<reference evidence="4" key="1">
    <citation type="submission" date="2016-11" db="EMBL/GenBank/DDBJ databases">
        <authorList>
            <person name="Varghese N."/>
            <person name="Submissions S."/>
        </authorList>
    </citation>
    <scope>NUCLEOTIDE SEQUENCE [LARGE SCALE GENOMIC DNA]</scope>
    <source>
        <strain evidence="4">DSM 3071</strain>
    </source>
</reference>
<protein>
    <submittedName>
        <fullName evidence="3">Uncharacterized membrane protein</fullName>
    </submittedName>
</protein>
<feature type="transmembrane region" description="Helical" evidence="1">
    <location>
        <begin position="97"/>
        <end position="118"/>
    </location>
</feature>
<proteinExistence type="predicted"/>
<name>A0A1M5Z020_BUTFI</name>
<evidence type="ECO:0000256" key="1">
    <source>
        <dbReference type="SAM" id="Phobius"/>
    </source>
</evidence>
<dbReference type="Pfam" id="PF07786">
    <property type="entry name" value="HGSNAT_cat"/>
    <property type="match status" value="1"/>
</dbReference>
<accession>A0A1M5Z020</accession>
<dbReference type="OrthoDB" id="9807591at2"/>
<dbReference type="STRING" id="1121131.SAMN02745229_01870"/>
<keyword evidence="1" id="KW-1133">Transmembrane helix</keyword>
<keyword evidence="1" id="KW-0812">Transmembrane</keyword>
<evidence type="ECO:0000259" key="2">
    <source>
        <dbReference type="Pfam" id="PF07786"/>
    </source>
</evidence>
<organism evidence="3 4">
    <name type="scientific">Butyrivibrio fibrisolvens DSM 3071</name>
    <dbReference type="NCBI Taxonomy" id="1121131"/>
    <lineage>
        <taxon>Bacteria</taxon>
        <taxon>Bacillati</taxon>
        <taxon>Bacillota</taxon>
        <taxon>Clostridia</taxon>
        <taxon>Lachnospirales</taxon>
        <taxon>Lachnospiraceae</taxon>
        <taxon>Butyrivibrio</taxon>
    </lineage>
</organism>
<feature type="domain" description="Heparan-alpha-glucosaminide N-acetyltransferase catalytic" evidence="2">
    <location>
        <begin position="4"/>
        <end position="237"/>
    </location>
</feature>
<feature type="transmembrane region" description="Helical" evidence="1">
    <location>
        <begin position="229"/>
        <end position="251"/>
    </location>
</feature>
<dbReference type="GeneID" id="89508404"/>
<keyword evidence="4" id="KW-1185">Reference proteome</keyword>
<dbReference type="AlphaFoldDB" id="A0A1M5Z020"/>
<sequence length="252" mass="28569">MGKRLHTIDSIRGLTLISMILYHLCWDLVYIAGIRLDFYTSNTGFIWQQSICWSFILISGFCVAISNHPITRGLIVSLCGLAITVVTSIFLPEDIIIFGVLTFHGSAMIITGLLLPILEKIHPGILLFFSAFMFAVTRFISYGYIGFPGANVITLPQSLYTNYLTTYLGFPFPFFYSTDYFAILPWIFLFWCGFAICRLLKMPKKGTLLLKRPFYIRIPGISFIGKHSLVIYMLHQPVLYALVMLFVLGAVN</sequence>
<dbReference type="EMBL" id="FQXK01000014">
    <property type="protein sequence ID" value="SHI17596.1"/>
    <property type="molecule type" value="Genomic_DNA"/>
</dbReference>
<evidence type="ECO:0000313" key="4">
    <source>
        <dbReference type="Proteomes" id="UP000184278"/>
    </source>
</evidence>
<dbReference type="RefSeq" id="WP_073387230.1">
    <property type="nucleotide sequence ID" value="NZ_FQXK01000014.1"/>
</dbReference>